<evidence type="ECO:0000256" key="1">
    <source>
        <dbReference type="SAM" id="MobiDB-lite"/>
    </source>
</evidence>
<feature type="transmembrane region" description="Helical" evidence="2">
    <location>
        <begin position="207"/>
        <end position="228"/>
    </location>
</feature>
<feature type="region of interest" description="Disordered" evidence="1">
    <location>
        <begin position="262"/>
        <end position="287"/>
    </location>
</feature>
<proteinExistence type="predicted"/>
<sequence>MAKVLDGYLRSPLSGIAPWILMSVLSSPDRFEEAVCFALGVVLANMWLSRRRGITLHALDVFGAAFFVVLAAVGLVASDGVIDWMEIWAGELTNVALALFVIATLVARRPFTLPYAQEQTPEEYWGSPVFMKINYVISVVWAGAFTFSAAVGLIGDAAMRDPNNFWTGWVLQLAAIFFAIAFTEFYPDYAGAKSAAARGEDEPSPSMIKLVDWVPTFVLVAGIFGWVTDSLPDAVGIGMIVLGAIGSALIWKFFPAREGVRSRHAQHRRQEPHGSRRVRAIRRPRTS</sequence>
<gene>
    <name evidence="3" type="ORF">Q8814_16100</name>
</gene>
<feature type="transmembrane region" description="Helical" evidence="2">
    <location>
        <begin position="133"/>
        <end position="154"/>
    </location>
</feature>
<dbReference type="Proteomes" id="UP001331936">
    <property type="component" value="Unassembled WGS sequence"/>
</dbReference>
<keyword evidence="2" id="KW-1133">Transmembrane helix</keyword>
<reference evidence="3 4" key="1">
    <citation type="submission" date="2023-08" db="EMBL/GenBank/DDBJ databases">
        <authorList>
            <person name="Girao M."/>
            <person name="Carvalho M.F."/>
        </authorList>
    </citation>
    <scope>NUCLEOTIDE SEQUENCE [LARGE SCALE GENOMIC DNA]</scope>
    <source>
        <strain evidence="3 4">CC-R104</strain>
    </source>
</reference>
<dbReference type="EMBL" id="JAUZMZ010000091">
    <property type="protein sequence ID" value="MEE2033622.1"/>
    <property type="molecule type" value="Genomic_DNA"/>
</dbReference>
<feature type="transmembrane region" description="Helical" evidence="2">
    <location>
        <begin position="166"/>
        <end position="186"/>
    </location>
</feature>
<keyword evidence="2" id="KW-0812">Transmembrane</keyword>
<organism evidence="3 4">
    <name type="scientific">Rhodococcus chondri</name>
    <dbReference type="NCBI Taxonomy" id="3065941"/>
    <lineage>
        <taxon>Bacteria</taxon>
        <taxon>Bacillati</taxon>
        <taxon>Actinomycetota</taxon>
        <taxon>Actinomycetes</taxon>
        <taxon>Mycobacteriales</taxon>
        <taxon>Nocardiaceae</taxon>
        <taxon>Rhodococcus</taxon>
    </lineage>
</organism>
<accession>A0ABU7JV32</accession>
<keyword evidence="4" id="KW-1185">Reference proteome</keyword>
<dbReference type="RefSeq" id="WP_330153017.1">
    <property type="nucleotide sequence ID" value="NZ_JAUZMZ010000091.1"/>
</dbReference>
<evidence type="ECO:0000313" key="4">
    <source>
        <dbReference type="Proteomes" id="UP001331936"/>
    </source>
</evidence>
<feature type="compositionally biased region" description="Basic residues" evidence="1">
    <location>
        <begin position="275"/>
        <end position="287"/>
    </location>
</feature>
<feature type="transmembrane region" description="Helical" evidence="2">
    <location>
        <begin position="61"/>
        <end position="82"/>
    </location>
</feature>
<comment type="caution">
    <text evidence="3">The sequence shown here is derived from an EMBL/GenBank/DDBJ whole genome shotgun (WGS) entry which is preliminary data.</text>
</comment>
<evidence type="ECO:0000313" key="3">
    <source>
        <dbReference type="EMBL" id="MEE2033622.1"/>
    </source>
</evidence>
<name>A0ABU7JV32_9NOCA</name>
<keyword evidence="2" id="KW-0472">Membrane</keyword>
<evidence type="ECO:0000256" key="2">
    <source>
        <dbReference type="SAM" id="Phobius"/>
    </source>
</evidence>
<protein>
    <submittedName>
        <fullName evidence="3">Uncharacterized protein</fullName>
    </submittedName>
</protein>
<feature type="transmembrane region" description="Helical" evidence="2">
    <location>
        <begin position="234"/>
        <end position="254"/>
    </location>
</feature>
<feature type="transmembrane region" description="Helical" evidence="2">
    <location>
        <begin position="88"/>
        <end position="107"/>
    </location>
</feature>